<dbReference type="AlphaFoldDB" id="A0A2A9FIA0"/>
<comment type="caution">
    <text evidence="2">The sequence shown here is derived from an EMBL/GenBank/DDBJ whole genome shotgun (WGS) entry which is preliminary data.</text>
</comment>
<evidence type="ECO:0000259" key="1">
    <source>
        <dbReference type="Pfam" id="PF02538"/>
    </source>
</evidence>
<evidence type="ECO:0000313" key="2">
    <source>
        <dbReference type="EMBL" id="PFG50653.1"/>
    </source>
</evidence>
<feature type="domain" description="Hydantoinase B/oxoprolinase" evidence="1">
    <location>
        <begin position="8"/>
        <end position="519"/>
    </location>
</feature>
<dbReference type="PANTHER" id="PTHR11365:SF23">
    <property type="entry name" value="HYPOTHETICAL 5-OXOPROLINASE (EUROFUNG)-RELATED"/>
    <property type="match status" value="1"/>
</dbReference>
<gene>
    <name evidence="2" type="ORF">ATK36_5898</name>
</gene>
<accession>A0A2A9FIA0</accession>
<dbReference type="InterPro" id="IPR045079">
    <property type="entry name" value="Oxoprolinase-like"/>
</dbReference>
<organism evidence="2 3">
    <name type="scientific">Amycolatopsis sulphurea</name>
    <dbReference type="NCBI Taxonomy" id="76022"/>
    <lineage>
        <taxon>Bacteria</taxon>
        <taxon>Bacillati</taxon>
        <taxon>Actinomycetota</taxon>
        <taxon>Actinomycetes</taxon>
        <taxon>Pseudonocardiales</taxon>
        <taxon>Pseudonocardiaceae</taxon>
        <taxon>Amycolatopsis</taxon>
    </lineage>
</organism>
<dbReference type="Proteomes" id="UP000243542">
    <property type="component" value="Unassembled WGS sequence"/>
</dbReference>
<name>A0A2A9FIA0_9PSEU</name>
<reference evidence="2 3" key="1">
    <citation type="submission" date="2017-10" db="EMBL/GenBank/DDBJ databases">
        <title>Sequencing the genomes of 1000 actinobacteria strains.</title>
        <authorList>
            <person name="Klenk H.-P."/>
        </authorList>
    </citation>
    <scope>NUCLEOTIDE SEQUENCE [LARGE SCALE GENOMIC DNA]</scope>
    <source>
        <strain evidence="2 3">DSM 46092</strain>
    </source>
</reference>
<sequence length="578" mass="61174">MNPAKALDPFVVGAVSSRLSSVLQEQQTALVSTAFSSIVRESLDLACAVFDSKGDMIGQSVGGTPGHINAMATGMHHFVSAYPPETLEPGDVLFTNDPWMTAGQINDISVATPVFRDGVLVAWFATCCHAPDIGGRVLSAQASEVFEEGLAIPIMKLFRAGRPNADMIRVIRQNVRTPDETIGDLYAQASANAVGADSLLRLMDEYDLSGIDDIAAEIMSRSEVALRQAIRAVPDGVYRAEIECDGFDGEGLTLALALTVADGEVHLDFSGSSPESKSGVNVVLNYTMAYSSFAIKAAIAPDVPHNAGSFRPVSIEAPEGSILHCRRPAPVASRHSVGHYLPSLIFRALAQVVPDRVMAESADAVWMTVFRGKRSSAGPFLFSHFLSGGAGARSGKDGLSTTSFPSGLRAVPTEVFENLTPMVQLRRELRTDSGGAGEFRGGLGQVTTFHSRDVDSLLINANIERTRFAARGALGGRPGLPGFFGEDSGRSLKPKQALTVDPAVPLEFRPPGGGGFGDPRARLASAVLADVAGGYVSREAALSEYGVVVEFRGDPNAIVRPPEAFVLDEDATREARSS</sequence>
<dbReference type="Pfam" id="PF02538">
    <property type="entry name" value="Hydantoinase_B"/>
    <property type="match status" value="1"/>
</dbReference>
<dbReference type="GO" id="GO:0017168">
    <property type="term" value="F:5-oxoprolinase (ATP-hydrolyzing) activity"/>
    <property type="evidence" value="ECO:0007669"/>
    <property type="project" value="TreeGrafter"/>
</dbReference>
<dbReference type="RefSeq" id="WP_098514337.1">
    <property type="nucleotide sequence ID" value="NZ_JBIAKZ010000002.1"/>
</dbReference>
<dbReference type="GO" id="GO:0005829">
    <property type="term" value="C:cytosol"/>
    <property type="evidence" value="ECO:0007669"/>
    <property type="project" value="TreeGrafter"/>
</dbReference>
<dbReference type="InterPro" id="IPR003692">
    <property type="entry name" value="Hydantoinase_B"/>
</dbReference>
<evidence type="ECO:0000313" key="3">
    <source>
        <dbReference type="Proteomes" id="UP000243542"/>
    </source>
</evidence>
<protein>
    <submittedName>
        <fullName evidence="2">N-methylhydantoinase B</fullName>
    </submittedName>
</protein>
<keyword evidence="3" id="KW-1185">Reference proteome</keyword>
<dbReference type="GO" id="GO:0006749">
    <property type="term" value="P:glutathione metabolic process"/>
    <property type="evidence" value="ECO:0007669"/>
    <property type="project" value="TreeGrafter"/>
</dbReference>
<proteinExistence type="predicted"/>
<dbReference type="EMBL" id="PDJK01000002">
    <property type="protein sequence ID" value="PFG50653.1"/>
    <property type="molecule type" value="Genomic_DNA"/>
</dbReference>
<dbReference type="PANTHER" id="PTHR11365">
    <property type="entry name" value="5-OXOPROLINASE RELATED"/>
    <property type="match status" value="1"/>
</dbReference>